<dbReference type="EMBL" id="JAUESC010000384">
    <property type="protein sequence ID" value="KAK0581656.1"/>
    <property type="molecule type" value="Genomic_DNA"/>
</dbReference>
<name>A0AA39RV13_ACESA</name>
<feature type="active site" description="Proton donor" evidence="4">
    <location>
        <position position="94"/>
    </location>
</feature>
<dbReference type="GO" id="GO:0016998">
    <property type="term" value="P:cell wall macromolecule catabolic process"/>
    <property type="evidence" value="ECO:0007669"/>
    <property type="project" value="InterPro"/>
</dbReference>
<evidence type="ECO:0000256" key="6">
    <source>
        <dbReference type="SAM" id="SignalP"/>
    </source>
</evidence>
<dbReference type="GO" id="GO:0050832">
    <property type="term" value="P:defense response to fungus"/>
    <property type="evidence" value="ECO:0007669"/>
    <property type="project" value="TreeGrafter"/>
</dbReference>
<dbReference type="PANTHER" id="PTHR22595">
    <property type="entry name" value="CHITINASE-RELATED"/>
    <property type="match status" value="1"/>
</dbReference>
<evidence type="ECO:0000256" key="1">
    <source>
        <dbReference type="ARBA" id="ARBA00022669"/>
    </source>
</evidence>
<dbReference type="PIRSF" id="PIRSF001060">
    <property type="entry name" value="Endochitinase"/>
    <property type="match status" value="1"/>
</dbReference>
<keyword evidence="3 5" id="KW-1015">Disulfide bond</keyword>
<feature type="domain" description="Glycoside hydrolase family 19 catalytic" evidence="7">
    <location>
        <begin position="50"/>
        <end position="72"/>
    </location>
</feature>
<keyword evidence="6" id="KW-0732">Signal</keyword>
<dbReference type="GO" id="GO:0004568">
    <property type="term" value="F:chitinase activity"/>
    <property type="evidence" value="ECO:0007669"/>
    <property type="project" value="InterPro"/>
</dbReference>
<keyword evidence="2" id="KW-0611">Plant defense</keyword>
<dbReference type="GO" id="GO:0005975">
    <property type="term" value="P:carbohydrate metabolic process"/>
    <property type="evidence" value="ECO:0007669"/>
    <property type="project" value="InterPro"/>
</dbReference>
<evidence type="ECO:0000313" key="9">
    <source>
        <dbReference type="Proteomes" id="UP001168877"/>
    </source>
</evidence>
<dbReference type="InterPro" id="IPR016283">
    <property type="entry name" value="Glyco_hydro_19"/>
</dbReference>
<dbReference type="Gene3D" id="1.10.530.10">
    <property type="match status" value="1"/>
</dbReference>
<dbReference type="PANTHER" id="PTHR22595:SF79">
    <property type="entry name" value="CHITINASE 12"/>
    <property type="match status" value="1"/>
</dbReference>
<dbReference type="SUPFAM" id="SSF53955">
    <property type="entry name" value="Lysozyme-like"/>
    <property type="match status" value="1"/>
</dbReference>
<evidence type="ECO:0000256" key="5">
    <source>
        <dbReference type="PIRSR" id="PIRSR001060-2"/>
    </source>
</evidence>
<evidence type="ECO:0000256" key="4">
    <source>
        <dbReference type="PIRSR" id="PIRSR001060-1"/>
    </source>
</evidence>
<evidence type="ECO:0000259" key="7">
    <source>
        <dbReference type="PROSITE" id="PS00773"/>
    </source>
</evidence>
<comment type="caution">
    <text evidence="8">The sequence shown here is derived from an EMBL/GenBank/DDBJ whole genome shotgun (WGS) entry which is preliminary data.</text>
</comment>
<evidence type="ECO:0000256" key="3">
    <source>
        <dbReference type="ARBA" id="ARBA00023157"/>
    </source>
</evidence>
<dbReference type="InterPro" id="IPR000726">
    <property type="entry name" value="Glyco_hydro_19_cat"/>
</dbReference>
<reference evidence="8" key="2">
    <citation type="submission" date="2023-06" db="EMBL/GenBank/DDBJ databases">
        <authorList>
            <person name="Swenson N.G."/>
            <person name="Wegrzyn J.L."/>
            <person name="Mcevoy S.L."/>
        </authorList>
    </citation>
    <scope>NUCLEOTIDE SEQUENCE</scope>
    <source>
        <strain evidence="8">NS2018</strain>
        <tissue evidence="8">Leaf</tissue>
    </source>
</reference>
<dbReference type="GO" id="GO:0008061">
    <property type="term" value="F:chitin binding"/>
    <property type="evidence" value="ECO:0007669"/>
    <property type="project" value="UniProtKB-KW"/>
</dbReference>
<proteinExistence type="predicted"/>
<gene>
    <name evidence="8" type="ORF">LWI29_016456</name>
</gene>
<organism evidence="8 9">
    <name type="scientific">Acer saccharum</name>
    <name type="common">Sugar maple</name>
    <dbReference type="NCBI Taxonomy" id="4024"/>
    <lineage>
        <taxon>Eukaryota</taxon>
        <taxon>Viridiplantae</taxon>
        <taxon>Streptophyta</taxon>
        <taxon>Embryophyta</taxon>
        <taxon>Tracheophyta</taxon>
        <taxon>Spermatophyta</taxon>
        <taxon>Magnoliopsida</taxon>
        <taxon>eudicotyledons</taxon>
        <taxon>Gunneridae</taxon>
        <taxon>Pentapetalae</taxon>
        <taxon>rosids</taxon>
        <taxon>malvids</taxon>
        <taxon>Sapindales</taxon>
        <taxon>Sapindaceae</taxon>
        <taxon>Hippocastanoideae</taxon>
        <taxon>Acereae</taxon>
        <taxon>Acer</taxon>
    </lineage>
</organism>
<feature type="disulfide bond" evidence="5">
    <location>
        <begin position="173"/>
        <end position="205"/>
    </location>
</feature>
<dbReference type="PROSITE" id="PS00773">
    <property type="entry name" value="CHITINASE_19_1"/>
    <property type="match status" value="1"/>
</dbReference>
<sequence>MSLWVFSVVFLVLSYQPTGSSAEQCGDLGDLGSIIPRSQYDEMFKHRKDCTSKGFYSYDPFISAAKSYPAFATTGDTATRKREVAAFLAQTSHETTEVWTSHRSRLDKQSRPSHNQCSDSFKSAFWFWMTPQSPKPSCHNVITGRWQPSAADRSAGRVPGYDVITNIINGGECSHGKDSRVDDRIGYYKRYCNILGVGYGNNLDCYRQKSFGNGLLLECM</sequence>
<feature type="signal peptide" evidence="6">
    <location>
        <begin position="1"/>
        <end position="22"/>
    </location>
</feature>
<feature type="chain" id="PRO_5041230889" description="Glycoside hydrolase family 19 catalytic domain-containing protein" evidence="6">
    <location>
        <begin position="23"/>
        <end position="220"/>
    </location>
</feature>
<accession>A0AA39RV13</accession>
<protein>
    <recommendedName>
        <fullName evidence="7">Glycoside hydrolase family 19 catalytic domain-containing protein</fullName>
    </recommendedName>
</protein>
<dbReference type="CDD" id="cd00325">
    <property type="entry name" value="chitinase_GH19"/>
    <property type="match status" value="1"/>
</dbReference>
<dbReference type="Proteomes" id="UP001168877">
    <property type="component" value="Unassembled WGS sequence"/>
</dbReference>
<keyword evidence="1" id="KW-0147">Chitin-binding</keyword>
<reference evidence="8" key="1">
    <citation type="journal article" date="2022" name="Plant J.">
        <title>Strategies of tolerance reflected in two North American maple genomes.</title>
        <authorList>
            <person name="McEvoy S.L."/>
            <person name="Sezen U.U."/>
            <person name="Trouern-Trend A."/>
            <person name="McMahon S.M."/>
            <person name="Schaberg P.G."/>
            <person name="Yang J."/>
            <person name="Wegrzyn J.L."/>
            <person name="Swenson N.G."/>
        </authorList>
    </citation>
    <scope>NUCLEOTIDE SEQUENCE</scope>
    <source>
        <strain evidence="8">NS2018</strain>
    </source>
</reference>
<dbReference type="AlphaFoldDB" id="A0AA39RV13"/>
<dbReference type="FunFam" id="1.10.530.10:FF:000005">
    <property type="entry name" value="Basic endochitinase"/>
    <property type="match status" value="1"/>
</dbReference>
<keyword evidence="9" id="KW-1185">Reference proteome</keyword>
<dbReference type="Pfam" id="PF00182">
    <property type="entry name" value="Glyco_hydro_19"/>
    <property type="match status" value="2"/>
</dbReference>
<dbReference type="InterPro" id="IPR023346">
    <property type="entry name" value="Lysozyme-like_dom_sf"/>
</dbReference>
<evidence type="ECO:0000313" key="8">
    <source>
        <dbReference type="EMBL" id="KAK0581656.1"/>
    </source>
</evidence>
<evidence type="ECO:0000256" key="2">
    <source>
        <dbReference type="ARBA" id="ARBA00022821"/>
    </source>
</evidence>
<dbReference type="GO" id="GO:0006032">
    <property type="term" value="P:chitin catabolic process"/>
    <property type="evidence" value="ECO:0007669"/>
    <property type="project" value="InterPro"/>
</dbReference>